<reference evidence="4 5" key="1">
    <citation type="journal article" date="2017" name="Nat. Ecol. Evol.">
        <title>Scallop genome provides insights into evolution of bilaterian karyotype and development.</title>
        <authorList>
            <person name="Wang S."/>
            <person name="Zhang J."/>
            <person name="Jiao W."/>
            <person name="Li J."/>
            <person name="Xun X."/>
            <person name="Sun Y."/>
            <person name="Guo X."/>
            <person name="Huan P."/>
            <person name="Dong B."/>
            <person name="Zhang L."/>
            <person name="Hu X."/>
            <person name="Sun X."/>
            <person name="Wang J."/>
            <person name="Zhao C."/>
            <person name="Wang Y."/>
            <person name="Wang D."/>
            <person name="Huang X."/>
            <person name="Wang R."/>
            <person name="Lv J."/>
            <person name="Li Y."/>
            <person name="Zhang Z."/>
            <person name="Liu B."/>
            <person name="Lu W."/>
            <person name="Hui Y."/>
            <person name="Liang J."/>
            <person name="Zhou Z."/>
            <person name="Hou R."/>
            <person name="Li X."/>
            <person name="Liu Y."/>
            <person name="Li H."/>
            <person name="Ning X."/>
            <person name="Lin Y."/>
            <person name="Zhao L."/>
            <person name="Xing Q."/>
            <person name="Dou J."/>
            <person name="Li Y."/>
            <person name="Mao J."/>
            <person name="Guo H."/>
            <person name="Dou H."/>
            <person name="Li T."/>
            <person name="Mu C."/>
            <person name="Jiang W."/>
            <person name="Fu Q."/>
            <person name="Fu X."/>
            <person name="Miao Y."/>
            <person name="Liu J."/>
            <person name="Yu Q."/>
            <person name="Li R."/>
            <person name="Liao H."/>
            <person name="Li X."/>
            <person name="Kong Y."/>
            <person name="Jiang Z."/>
            <person name="Chourrout D."/>
            <person name="Li R."/>
            <person name="Bao Z."/>
        </authorList>
    </citation>
    <scope>NUCLEOTIDE SEQUENCE [LARGE SCALE GENOMIC DNA]</scope>
    <source>
        <strain evidence="4 5">PY_sf001</strain>
    </source>
</reference>
<comment type="caution">
    <text evidence="4">The sequence shown here is derived from an EMBL/GenBank/DDBJ whole genome shotgun (WGS) entry which is preliminary data.</text>
</comment>
<dbReference type="EMBL" id="NEDP02004717">
    <property type="protein sequence ID" value="OWF44624.1"/>
    <property type="molecule type" value="Genomic_DNA"/>
</dbReference>
<protein>
    <recommendedName>
        <fullName evidence="3">CARD domain-containing protein</fullName>
    </recommendedName>
</protein>
<gene>
    <name evidence="4" type="ORF">KP79_PYT23841</name>
</gene>
<keyword evidence="1" id="KW-0175">Coiled coil</keyword>
<dbReference type="InterPro" id="IPR001315">
    <property type="entry name" value="CARD"/>
</dbReference>
<feature type="coiled-coil region" evidence="1">
    <location>
        <begin position="330"/>
        <end position="388"/>
    </location>
</feature>
<evidence type="ECO:0000256" key="1">
    <source>
        <dbReference type="SAM" id="Coils"/>
    </source>
</evidence>
<name>A0A210Q7B7_MIZYE</name>
<proteinExistence type="predicted"/>
<dbReference type="SUPFAM" id="SSF47986">
    <property type="entry name" value="DEATH domain"/>
    <property type="match status" value="1"/>
</dbReference>
<evidence type="ECO:0000259" key="3">
    <source>
        <dbReference type="PROSITE" id="PS50209"/>
    </source>
</evidence>
<dbReference type="CDD" id="cd01671">
    <property type="entry name" value="CARD"/>
    <property type="match status" value="1"/>
</dbReference>
<dbReference type="AlphaFoldDB" id="A0A210Q7B7"/>
<feature type="coiled-coil region" evidence="1">
    <location>
        <begin position="240"/>
        <end position="274"/>
    </location>
</feature>
<evidence type="ECO:0000256" key="2">
    <source>
        <dbReference type="SAM" id="MobiDB-lite"/>
    </source>
</evidence>
<dbReference type="OrthoDB" id="1357022at2759"/>
<accession>A0A210Q7B7</accession>
<dbReference type="Pfam" id="PF00619">
    <property type="entry name" value="CARD"/>
    <property type="match status" value="1"/>
</dbReference>
<dbReference type="Proteomes" id="UP000242188">
    <property type="component" value="Unassembled WGS sequence"/>
</dbReference>
<evidence type="ECO:0000313" key="5">
    <source>
        <dbReference type="Proteomes" id="UP000242188"/>
    </source>
</evidence>
<dbReference type="PROSITE" id="PS50209">
    <property type="entry name" value="CARD"/>
    <property type="match status" value="1"/>
</dbReference>
<feature type="region of interest" description="Disordered" evidence="2">
    <location>
        <begin position="390"/>
        <end position="423"/>
    </location>
</feature>
<feature type="domain" description="CARD" evidence="3">
    <location>
        <begin position="1"/>
        <end position="88"/>
    </location>
</feature>
<dbReference type="GO" id="GO:0042981">
    <property type="term" value="P:regulation of apoptotic process"/>
    <property type="evidence" value="ECO:0007669"/>
    <property type="project" value="InterPro"/>
</dbReference>
<dbReference type="Gene3D" id="1.10.533.10">
    <property type="entry name" value="Death Domain, Fas"/>
    <property type="match status" value="1"/>
</dbReference>
<sequence length="443" mass="51269">MNDAQRAVLQKHHVEIARDIIVTEVFLGECFQNRLFDNHLIDIIRNDSSPSYKLLNLLPTRGPDAFDRFLRIIEPEYHWLVTTLQDSLDKELSKPSTRPSVILPKLDTAEGGFASPRLLSLGSPTDEEEEMSDVRSRVTTFMSRNFGLNRKLSQADKRAIEQFITDQAKIECVKQRTLSASTANEDEIESSDVFELSEIVKKNLFDCYIKMNVHMKALYVGDDKVFDDSNPGVTESAMTFNLIQQQIDAVLNRLEKVEDQISQCYDTLSDTERTEPLSKHIDRLVIQLISNEQLLDDERKKTEKMTDEFYILSMKYKKLLQNSQLKDVELEVKKNQVTNLQREVIALQKEVDRLEGVHKIHLEKEKTLANLKEMVEGLKTSQRTIQEENNTLNKKLTEQDSRSPRRQLSKNGRYTGMTTTRARQPTRTRKINNNLGNYRFNQP</sequence>
<organism evidence="4 5">
    <name type="scientific">Mizuhopecten yessoensis</name>
    <name type="common">Japanese scallop</name>
    <name type="synonym">Patinopecten yessoensis</name>
    <dbReference type="NCBI Taxonomy" id="6573"/>
    <lineage>
        <taxon>Eukaryota</taxon>
        <taxon>Metazoa</taxon>
        <taxon>Spiralia</taxon>
        <taxon>Lophotrochozoa</taxon>
        <taxon>Mollusca</taxon>
        <taxon>Bivalvia</taxon>
        <taxon>Autobranchia</taxon>
        <taxon>Pteriomorphia</taxon>
        <taxon>Pectinida</taxon>
        <taxon>Pectinoidea</taxon>
        <taxon>Pectinidae</taxon>
        <taxon>Mizuhopecten</taxon>
    </lineage>
</organism>
<keyword evidence="5" id="KW-1185">Reference proteome</keyword>
<dbReference type="InterPro" id="IPR011029">
    <property type="entry name" value="DEATH-like_dom_sf"/>
</dbReference>
<evidence type="ECO:0000313" key="4">
    <source>
        <dbReference type="EMBL" id="OWF44624.1"/>
    </source>
</evidence>